<dbReference type="PROSITE" id="PS51175">
    <property type="entry name" value="CBM6"/>
    <property type="match status" value="1"/>
</dbReference>
<protein>
    <submittedName>
        <fullName evidence="12">Carbohydrate binding protein with CBM6 domain</fullName>
    </submittedName>
</protein>
<dbReference type="InterPro" id="IPR008979">
    <property type="entry name" value="Galactose-bd-like_sf"/>
</dbReference>
<evidence type="ECO:0000256" key="8">
    <source>
        <dbReference type="PIRSR" id="PIRSR606710-2"/>
    </source>
</evidence>
<dbReference type="PANTHER" id="PTHR43772">
    <property type="entry name" value="ENDO-1,4-BETA-XYLANASE"/>
    <property type="match status" value="1"/>
</dbReference>
<keyword evidence="2" id="KW-0858">Xylan degradation</keyword>
<evidence type="ECO:0000256" key="1">
    <source>
        <dbReference type="ARBA" id="ARBA00009865"/>
    </source>
</evidence>
<dbReference type="SMART" id="SM00606">
    <property type="entry name" value="CBD_IV"/>
    <property type="match status" value="1"/>
</dbReference>
<name>A0A2T0U9W4_9SPHI</name>
<evidence type="ECO:0000256" key="7">
    <source>
        <dbReference type="PIRSR" id="PIRSR606710-1"/>
    </source>
</evidence>
<dbReference type="InterPro" id="IPR052176">
    <property type="entry name" value="Glycosyl_Hydrlase_43_Enz"/>
</dbReference>
<accession>A0A2T0U9W4</accession>
<dbReference type="Proteomes" id="UP000238034">
    <property type="component" value="Unassembled WGS sequence"/>
</dbReference>
<comment type="caution">
    <text evidence="12">The sequence shown here is derived from an EMBL/GenBank/DDBJ whole genome shotgun (WGS) entry which is preliminary data.</text>
</comment>
<dbReference type="SUPFAM" id="SSF75005">
    <property type="entry name" value="Arabinanase/levansucrase/invertase"/>
    <property type="match status" value="1"/>
</dbReference>
<feature type="domain" description="CBM6" evidence="11">
    <location>
        <begin position="331"/>
        <end position="456"/>
    </location>
</feature>
<evidence type="ECO:0000313" key="13">
    <source>
        <dbReference type="Proteomes" id="UP000238034"/>
    </source>
</evidence>
<keyword evidence="13" id="KW-1185">Reference proteome</keyword>
<dbReference type="Pfam" id="PF04616">
    <property type="entry name" value="Glyco_hydro_43"/>
    <property type="match status" value="1"/>
</dbReference>
<dbReference type="CDD" id="cd04084">
    <property type="entry name" value="CBM6_xylanase-like"/>
    <property type="match status" value="1"/>
</dbReference>
<reference evidence="12 13" key="1">
    <citation type="submission" date="2018-03" db="EMBL/GenBank/DDBJ databases">
        <title>Genomic Encyclopedia of Type Strains, Phase III (KMG-III): the genomes of soil and plant-associated and newly described type strains.</title>
        <authorList>
            <person name="Whitman W."/>
        </authorList>
    </citation>
    <scope>NUCLEOTIDE SEQUENCE [LARGE SCALE GENOMIC DNA]</scope>
    <source>
        <strain evidence="12 13">CGMCC 1.9313</strain>
    </source>
</reference>
<dbReference type="Gene3D" id="2.115.10.20">
    <property type="entry name" value="Glycosyl hydrolase domain, family 43"/>
    <property type="match status" value="1"/>
</dbReference>
<keyword evidence="3 10" id="KW-0732">Signal</keyword>
<evidence type="ECO:0000256" key="3">
    <source>
        <dbReference type="ARBA" id="ARBA00022729"/>
    </source>
</evidence>
<evidence type="ECO:0000256" key="5">
    <source>
        <dbReference type="ARBA" id="ARBA00023277"/>
    </source>
</evidence>
<dbReference type="GO" id="GO:0004553">
    <property type="term" value="F:hydrolase activity, hydrolyzing O-glycosyl compounds"/>
    <property type="evidence" value="ECO:0007669"/>
    <property type="project" value="InterPro"/>
</dbReference>
<dbReference type="GO" id="GO:0045493">
    <property type="term" value="P:xylan catabolic process"/>
    <property type="evidence" value="ECO:0007669"/>
    <property type="project" value="UniProtKB-KW"/>
</dbReference>
<dbReference type="SUPFAM" id="SSF49785">
    <property type="entry name" value="Galactose-binding domain-like"/>
    <property type="match status" value="1"/>
</dbReference>
<feature type="active site" description="Proton acceptor" evidence="7">
    <location>
        <position position="37"/>
    </location>
</feature>
<dbReference type="PANTHER" id="PTHR43772:SF2">
    <property type="entry name" value="PUTATIVE (AFU_ORTHOLOGUE AFUA_2G04480)-RELATED"/>
    <property type="match status" value="1"/>
</dbReference>
<dbReference type="CDD" id="cd18618">
    <property type="entry name" value="GH43_Xsa43E-like"/>
    <property type="match status" value="1"/>
</dbReference>
<dbReference type="EMBL" id="PVTH01000002">
    <property type="protein sequence ID" value="PRY54658.1"/>
    <property type="molecule type" value="Genomic_DNA"/>
</dbReference>
<keyword evidence="6 9" id="KW-0326">Glycosidase</keyword>
<dbReference type="Pfam" id="PF03422">
    <property type="entry name" value="CBM_6"/>
    <property type="match status" value="1"/>
</dbReference>
<dbReference type="InterPro" id="IPR006710">
    <property type="entry name" value="Glyco_hydro_43"/>
</dbReference>
<organism evidence="12 13">
    <name type="scientific">Arcticibacter pallidicorallinus</name>
    <dbReference type="NCBI Taxonomy" id="1259464"/>
    <lineage>
        <taxon>Bacteria</taxon>
        <taxon>Pseudomonadati</taxon>
        <taxon>Bacteroidota</taxon>
        <taxon>Sphingobacteriia</taxon>
        <taxon>Sphingobacteriales</taxon>
        <taxon>Sphingobacteriaceae</taxon>
        <taxon>Arcticibacter</taxon>
    </lineage>
</organism>
<dbReference type="InterPro" id="IPR005084">
    <property type="entry name" value="CBM6"/>
</dbReference>
<proteinExistence type="inferred from homology"/>
<gene>
    <name evidence="12" type="ORF">B0I27_102428</name>
</gene>
<evidence type="ECO:0000259" key="11">
    <source>
        <dbReference type="PROSITE" id="PS51175"/>
    </source>
</evidence>
<feature type="site" description="Important for catalytic activity, responsible for pKa modulation of the active site Glu and correct orientation of both the proton donor and substrate" evidence="8">
    <location>
        <position position="163"/>
    </location>
</feature>
<dbReference type="RefSeq" id="WP_245925436.1">
    <property type="nucleotide sequence ID" value="NZ_PVTH01000002.1"/>
</dbReference>
<dbReference type="GO" id="GO:0030246">
    <property type="term" value="F:carbohydrate binding"/>
    <property type="evidence" value="ECO:0007669"/>
    <property type="project" value="InterPro"/>
</dbReference>
<keyword evidence="5" id="KW-0119">Carbohydrate metabolism</keyword>
<keyword evidence="2" id="KW-0624">Polysaccharide degradation</keyword>
<dbReference type="InterPro" id="IPR006584">
    <property type="entry name" value="Cellulose-bd_IV"/>
</dbReference>
<feature type="signal peptide" evidence="10">
    <location>
        <begin position="1"/>
        <end position="25"/>
    </location>
</feature>
<keyword evidence="4 9" id="KW-0378">Hydrolase</keyword>
<feature type="active site" description="Proton donor" evidence="7">
    <location>
        <position position="216"/>
    </location>
</feature>
<evidence type="ECO:0000256" key="4">
    <source>
        <dbReference type="ARBA" id="ARBA00022801"/>
    </source>
</evidence>
<dbReference type="AlphaFoldDB" id="A0A2T0U9W4"/>
<comment type="similarity">
    <text evidence="1 9">Belongs to the glycosyl hydrolase 43 family.</text>
</comment>
<evidence type="ECO:0000256" key="2">
    <source>
        <dbReference type="ARBA" id="ARBA00022651"/>
    </source>
</evidence>
<sequence>MNMQNTKLGIIIGALLLTNFSVSMAQNPIIQTLFTADPAPIVLNDTLFLYTGHDEDEAPAKSYLMREYRLFTTTDMVNWTDHGAPLKISQISWSVNDASAAQVIERNGKYYWYFSTLNKDSPGVSVGVAVADSPYGPFKDALGKALITNNMTRYAPHSWDDLDPTVFIDDDGQAYLFWGNGACYWVKLNNDMISLKGTIQHLDIKDKKAFSGKFTEAPWVYKRNGLYYLIYAAEFPENISYSTAKKITGPWKAQGILMPTEKTSNTNHPGIIDYKGNSYFFYHNDALPGGHSYDRSVAVEQFKYKADGTIPQLHMTDTGILKGVGTLNPYKRTEAETIAFSKGVKALEDKDRGVVITSIHHGDYIKVRDVNFGSTGPSSFKASASSRYDGGTIEIRIDGLEGRLIGTLNIAYTGEWENWKEFTTQTENVKDVHDVYFVFKGKEPHALFNFDYWQFR</sequence>
<evidence type="ECO:0000313" key="12">
    <source>
        <dbReference type="EMBL" id="PRY54658.1"/>
    </source>
</evidence>
<evidence type="ECO:0000256" key="9">
    <source>
        <dbReference type="RuleBase" id="RU361187"/>
    </source>
</evidence>
<evidence type="ECO:0000256" key="6">
    <source>
        <dbReference type="ARBA" id="ARBA00023295"/>
    </source>
</evidence>
<feature type="chain" id="PRO_5015625030" evidence="10">
    <location>
        <begin position="26"/>
        <end position="456"/>
    </location>
</feature>
<dbReference type="InterPro" id="IPR023296">
    <property type="entry name" value="Glyco_hydro_beta-prop_sf"/>
</dbReference>
<dbReference type="Gene3D" id="2.60.120.260">
    <property type="entry name" value="Galactose-binding domain-like"/>
    <property type="match status" value="1"/>
</dbReference>
<evidence type="ECO:0000256" key="10">
    <source>
        <dbReference type="SAM" id="SignalP"/>
    </source>
</evidence>